<sequence>MKICELFNPNVRVYMTQMIYTTQQKIINMKKLIGMKSNFSSLENKKMKNLQSINGGGGTAINYVSTNKGEVYDKETWVDHKLSSTLEVG</sequence>
<evidence type="ECO:0000313" key="2">
    <source>
        <dbReference type="Proteomes" id="UP000323884"/>
    </source>
</evidence>
<proteinExistence type="predicted"/>
<dbReference type="EMBL" id="VTRU01000004">
    <property type="protein sequence ID" value="TZF94175.1"/>
    <property type="molecule type" value="Genomic_DNA"/>
</dbReference>
<name>A0A5D8ZGP8_9FLAO</name>
<gene>
    <name evidence="1" type="ORF">FW781_16245</name>
</gene>
<keyword evidence="2" id="KW-1185">Reference proteome</keyword>
<reference evidence="1 2" key="1">
    <citation type="submission" date="2019-08" db="EMBL/GenBank/DDBJ databases">
        <title>Draft genome sequence of Chryseobacterium sp. Gsoil 183.</title>
        <authorList>
            <person name="Im W.-T."/>
        </authorList>
    </citation>
    <scope>NUCLEOTIDE SEQUENCE [LARGE SCALE GENOMIC DNA]</scope>
    <source>
        <strain evidence="1 2">Gsoil 183</strain>
    </source>
</reference>
<dbReference type="Proteomes" id="UP000323884">
    <property type="component" value="Unassembled WGS sequence"/>
</dbReference>
<accession>A0A5D8ZGP8</accession>
<organism evidence="1 2">
    <name type="scientific">Chryseobacterium panacisoli</name>
    <dbReference type="NCBI Taxonomy" id="1807141"/>
    <lineage>
        <taxon>Bacteria</taxon>
        <taxon>Pseudomonadati</taxon>
        <taxon>Bacteroidota</taxon>
        <taxon>Flavobacteriia</taxon>
        <taxon>Flavobacteriales</taxon>
        <taxon>Weeksellaceae</taxon>
        <taxon>Chryseobacterium group</taxon>
        <taxon>Chryseobacterium</taxon>
    </lineage>
</organism>
<evidence type="ECO:0000313" key="1">
    <source>
        <dbReference type="EMBL" id="TZF94175.1"/>
    </source>
</evidence>
<protein>
    <submittedName>
        <fullName evidence="1">Grasp-with-spasm system A modified peptide</fullName>
    </submittedName>
</protein>
<comment type="caution">
    <text evidence="1">The sequence shown here is derived from an EMBL/GenBank/DDBJ whole genome shotgun (WGS) entry which is preliminary data.</text>
</comment>
<dbReference type="OrthoDB" id="1267091at2"/>
<dbReference type="AlphaFoldDB" id="A0A5D8ZGP8"/>